<dbReference type="Gene3D" id="1.10.10.10">
    <property type="entry name" value="Winged helix-like DNA-binding domain superfamily/Winged helix DNA-binding domain"/>
    <property type="match status" value="1"/>
</dbReference>
<keyword evidence="2" id="KW-0238">DNA-binding</keyword>
<keyword evidence="3" id="KW-0804">Transcription</keyword>
<gene>
    <name evidence="6" type="ORF">OKW52_01890</name>
</gene>
<name>A0ABT3GU62_9RHOB</name>
<evidence type="ECO:0000259" key="5">
    <source>
        <dbReference type="PROSITE" id="PS51078"/>
    </source>
</evidence>
<dbReference type="InterPro" id="IPR050707">
    <property type="entry name" value="HTH_MetabolicPath_Reg"/>
</dbReference>
<keyword evidence="7" id="KW-1185">Reference proteome</keyword>
<feature type="domain" description="HTH iclR-type" evidence="4">
    <location>
        <begin position="7"/>
        <end position="68"/>
    </location>
</feature>
<reference evidence="6 7" key="1">
    <citation type="submission" date="2022-10" db="EMBL/GenBank/DDBJ databases">
        <title>Pararhodobacter sp. nov., isolated from marine algae.</title>
        <authorList>
            <person name="Choi B.J."/>
            <person name="Kim J.M."/>
            <person name="Lee J.K."/>
            <person name="Choi D.G."/>
            <person name="Jeon C.O."/>
        </authorList>
    </citation>
    <scope>NUCLEOTIDE SEQUENCE [LARGE SCALE GENOMIC DNA]</scope>
    <source>
        <strain evidence="6 7">ZQ420</strain>
    </source>
</reference>
<dbReference type="InterPro" id="IPR036390">
    <property type="entry name" value="WH_DNA-bd_sf"/>
</dbReference>
<dbReference type="InterPro" id="IPR011991">
    <property type="entry name" value="ArsR-like_HTH"/>
</dbReference>
<evidence type="ECO:0000256" key="1">
    <source>
        <dbReference type="ARBA" id="ARBA00023015"/>
    </source>
</evidence>
<dbReference type="Pfam" id="PF01614">
    <property type="entry name" value="IclR_C"/>
    <property type="match status" value="1"/>
</dbReference>
<dbReference type="SUPFAM" id="SSF46785">
    <property type="entry name" value="Winged helix' DNA-binding domain"/>
    <property type="match status" value="1"/>
</dbReference>
<dbReference type="InterPro" id="IPR005471">
    <property type="entry name" value="Tscrpt_reg_IclR_N"/>
</dbReference>
<protein>
    <submittedName>
        <fullName evidence="6">Helix-turn-helix domain-containing protein</fullName>
    </submittedName>
</protein>
<evidence type="ECO:0000256" key="3">
    <source>
        <dbReference type="ARBA" id="ARBA00023163"/>
    </source>
</evidence>
<dbReference type="EMBL" id="JAPDFL010000001">
    <property type="protein sequence ID" value="MCW1931054.1"/>
    <property type="molecule type" value="Genomic_DNA"/>
</dbReference>
<evidence type="ECO:0000313" key="7">
    <source>
        <dbReference type="Proteomes" id="UP001208938"/>
    </source>
</evidence>
<comment type="caution">
    <text evidence="6">The sequence shown here is derived from an EMBL/GenBank/DDBJ whole genome shotgun (WGS) entry which is preliminary data.</text>
</comment>
<proteinExistence type="predicted"/>
<feature type="domain" description="IclR-ED" evidence="5">
    <location>
        <begin position="69"/>
        <end position="254"/>
    </location>
</feature>
<dbReference type="CDD" id="cd00090">
    <property type="entry name" value="HTH_ARSR"/>
    <property type="match status" value="1"/>
</dbReference>
<dbReference type="PANTHER" id="PTHR30136:SF23">
    <property type="entry name" value="DNA-BINDING TRANSCRIPTIONAL ACTIVATOR MHPR"/>
    <property type="match status" value="1"/>
</dbReference>
<dbReference type="SUPFAM" id="SSF55781">
    <property type="entry name" value="GAF domain-like"/>
    <property type="match status" value="1"/>
</dbReference>
<sequence>MSSLSTIRSLQRGIAILQAVNHLNGTKPSEIAEETGIPRPSVYRLLETLAEMGLVTRDHFSNKWRPTLHVKSLSSGFRDEDWVCDIAVPHMIEMGRRVLWPLDLVTFRNHHMEVRESTHQLSPYSINHGMVGKKLPVLETSSGRVMLAFMPEDERRSLLTYLGEVTGVQEPFMMADGSLDMILKRVREMGVGFRMADFTPETGSISAPIWYEDRVFACVTLIWSTTSLKFPRAVELYRKDLLETAARISHDLVGNLSNGEIARLRAAV</sequence>
<dbReference type="InterPro" id="IPR036388">
    <property type="entry name" value="WH-like_DNA-bd_sf"/>
</dbReference>
<evidence type="ECO:0000313" key="6">
    <source>
        <dbReference type="EMBL" id="MCW1931054.1"/>
    </source>
</evidence>
<dbReference type="PANTHER" id="PTHR30136">
    <property type="entry name" value="HELIX-TURN-HELIX TRANSCRIPTIONAL REGULATOR, ICLR FAMILY"/>
    <property type="match status" value="1"/>
</dbReference>
<dbReference type="PROSITE" id="PS51077">
    <property type="entry name" value="HTH_ICLR"/>
    <property type="match status" value="1"/>
</dbReference>
<dbReference type="InterPro" id="IPR014757">
    <property type="entry name" value="Tscrpt_reg_IclR_C"/>
</dbReference>
<dbReference type="SMART" id="SM00346">
    <property type="entry name" value="HTH_ICLR"/>
    <property type="match status" value="1"/>
</dbReference>
<keyword evidence="1" id="KW-0805">Transcription regulation</keyword>
<organism evidence="6 7">
    <name type="scientific">Pararhodobacter zhoushanensis</name>
    <dbReference type="NCBI Taxonomy" id="2479545"/>
    <lineage>
        <taxon>Bacteria</taxon>
        <taxon>Pseudomonadati</taxon>
        <taxon>Pseudomonadota</taxon>
        <taxon>Alphaproteobacteria</taxon>
        <taxon>Rhodobacterales</taxon>
        <taxon>Paracoccaceae</taxon>
        <taxon>Pararhodobacter</taxon>
    </lineage>
</organism>
<evidence type="ECO:0000256" key="2">
    <source>
        <dbReference type="ARBA" id="ARBA00023125"/>
    </source>
</evidence>
<dbReference type="InterPro" id="IPR029016">
    <property type="entry name" value="GAF-like_dom_sf"/>
</dbReference>
<dbReference type="PROSITE" id="PS51078">
    <property type="entry name" value="ICLR_ED"/>
    <property type="match status" value="1"/>
</dbReference>
<dbReference type="Pfam" id="PF09339">
    <property type="entry name" value="HTH_IclR"/>
    <property type="match status" value="1"/>
</dbReference>
<evidence type="ECO:0000259" key="4">
    <source>
        <dbReference type="PROSITE" id="PS51077"/>
    </source>
</evidence>
<dbReference type="Proteomes" id="UP001208938">
    <property type="component" value="Unassembled WGS sequence"/>
</dbReference>
<accession>A0ABT3GU62</accession>
<dbReference type="Gene3D" id="3.30.450.40">
    <property type="match status" value="1"/>
</dbReference>